<sequence>MPLQQRFGILCSEGIKKWCESLEISGEGKMAGFYETGVYIFAVSLPLSLGLDGFVADAMLAFGVV</sequence>
<gene>
    <name evidence="1" type="ORF">D2V07_18090</name>
</gene>
<accession>A0A418NMN0</accession>
<evidence type="ECO:0000313" key="2">
    <source>
        <dbReference type="Proteomes" id="UP000286576"/>
    </source>
</evidence>
<name>A0A418NMN0_9SPHN</name>
<organism evidence="1 2">
    <name type="scientific">Aurantiacibacter zhengii</name>
    <dbReference type="NCBI Taxonomy" id="2307003"/>
    <lineage>
        <taxon>Bacteria</taxon>
        <taxon>Pseudomonadati</taxon>
        <taxon>Pseudomonadota</taxon>
        <taxon>Alphaproteobacteria</taxon>
        <taxon>Sphingomonadales</taxon>
        <taxon>Erythrobacteraceae</taxon>
        <taxon>Aurantiacibacter</taxon>
    </lineage>
</organism>
<dbReference type="RefSeq" id="WP_119588299.1">
    <property type="nucleotide sequence ID" value="NZ_QXFL01000020.1"/>
</dbReference>
<reference evidence="1 2" key="1">
    <citation type="submission" date="2018-08" db="EMBL/GenBank/DDBJ databases">
        <title>Erythrobacter zhengii sp.nov., a bacterium isolated from deep-sea sediment.</title>
        <authorList>
            <person name="Fang C."/>
            <person name="Wu Y.-H."/>
            <person name="Sun C."/>
            <person name="Wang H."/>
            <person name="Cheng H."/>
            <person name="Meng F.-X."/>
            <person name="Wang C.-S."/>
            <person name="Xu X.-W."/>
        </authorList>
    </citation>
    <scope>NUCLEOTIDE SEQUENCE [LARGE SCALE GENOMIC DNA]</scope>
    <source>
        <strain evidence="1 2">V18</strain>
    </source>
</reference>
<evidence type="ECO:0000313" key="1">
    <source>
        <dbReference type="EMBL" id="RIV82295.1"/>
    </source>
</evidence>
<dbReference type="EMBL" id="QXFL01000020">
    <property type="protein sequence ID" value="RIV82295.1"/>
    <property type="molecule type" value="Genomic_DNA"/>
</dbReference>
<dbReference type="Proteomes" id="UP000286576">
    <property type="component" value="Unassembled WGS sequence"/>
</dbReference>
<proteinExistence type="predicted"/>
<protein>
    <submittedName>
        <fullName evidence="1">Uncharacterized protein</fullName>
    </submittedName>
</protein>
<keyword evidence="2" id="KW-1185">Reference proteome</keyword>
<comment type="caution">
    <text evidence="1">The sequence shown here is derived from an EMBL/GenBank/DDBJ whole genome shotgun (WGS) entry which is preliminary data.</text>
</comment>
<dbReference type="AlphaFoldDB" id="A0A418NMN0"/>